<reference evidence="1 2" key="1">
    <citation type="journal article" date="2017" name="Mol. Plant">
        <title>The Genome of Medicinal Plant Macleaya cordata Provides New Insights into Benzylisoquinoline Alkaloids Metabolism.</title>
        <authorList>
            <person name="Liu X."/>
            <person name="Liu Y."/>
            <person name="Huang P."/>
            <person name="Ma Y."/>
            <person name="Qing Z."/>
            <person name="Tang Q."/>
            <person name="Cao H."/>
            <person name="Cheng P."/>
            <person name="Zheng Y."/>
            <person name="Yuan Z."/>
            <person name="Zhou Y."/>
            <person name="Liu J."/>
            <person name="Tang Z."/>
            <person name="Zhuo Y."/>
            <person name="Zhang Y."/>
            <person name="Yu L."/>
            <person name="Huang J."/>
            <person name="Yang P."/>
            <person name="Peng Q."/>
            <person name="Zhang J."/>
            <person name="Jiang W."/>
            <person name="Zhang Z."/>
            <person name="Lin K."/>
            <person name="Ro D.K."/>
            <person name="Chen X."/>
            <person name="Xiong X."/>
            <person name="Shang Y."/>
            <person name="Huang S."/>
            <person name="Zeng J."/>
        </authorList>
    </citation>
    <scope>NUCLEOTIDE SEQUENCE [LARGE SCALE GENOMIC DNA]</scope>
    <source>
        <strain evidence="2">cv. BLH2017</strain>
        <tissue evidence="1">Root</tissue>
    </source>
</reference>
<dbReference type="OrthoDB" id="752671at2759"/>
<dbReference type="EMBL" id="MVGT01003347">
    <property type="protein sequence ID" value="OVA04208.1"/>
    <property type="molecule type" value="Genomic_DNA"/>
</dbReference>
<sequence>MMLLKESKENLMMREKEETDLHFDDDFEAEEALSLCDLPLTDGDNWEDLSTNSKKNNDFGGVGLSDQEFFEFFSDFKSEMRAAEDIIFCGKLLPYRSPNNVHDHSNQFSTISKRNDEIDSLIELDFKKKRFNPHRKSESLNDLERSKSNVKNRFLKNSYSLDYRKLQRVSSSKTVKTVSEAKDNVQSQIPAGKCFGKNVFSVRSLSIPSSSSSQVKPKKQLVMFGVMKSPAEMELRDIRNRQNKRNPSSLFPETVSVKSNEGKSSWSILRALGCKGHANAAVTASLRCIPHV</sequence>
<evidence type="ECO:0000313" key="1">
    <source>
        <dbReference type="EMBL" id="OVA04208.1"/>
    </source>
</evidence>
<dbReference type="InParanoid" id="A0A200Q174"/>
<proteinExistence type="predicted"/>
<dbReference type="PANTHER" id="PTHR34130:SF5">
    <property type="entry name" value="OS08G0243800 PROTEIN"/>
    <property type="match status" value="1"/>
</dbReference>
<accession>A0A200Q174</accession>
<evidence type="ECO:0000313" key="2">
    <source>
        <dbReference type="Proteomes" id="UP000195402"/>
    </source>
</evidence>
<comment type="caution">
    <text evidence="1">The sequence shown here is derived from an EMBL/GenBank/DDBJ whole genome shotgun (WGS) entry which is preliminary data.</text>
</comment>
<dbReference type="PANTHER" id="PTHR34130">
    <property type="entry name" value="OS08G0243800 PROTEIN"/>
    <property type="match status" value="1"/>
</dbReference>
<dbReference type="OMA" id="SCKDHAS"/>
<organism evidence="1 2">
    <name type="scientific">Macleaya cordata</name>
    <name type="common">Five-seeded plume-poppy</name>
    <name type="synonym">Bocconia cordata</name>
    <dbReference type="NCBI Taxonomy" id="56857"/>
    <lineage>
        <taxon>Eukaryota</taxon>
        <taxon>Viridiplantae</taxon>
        <taxon>Streptophyta</taxon>
        <taxon>Embryophyta</taxon>
        <taxon>Tracheophyta</taxon>
        <taxon>Spermatophyta</taxon>
        <taxon>Magnoliopsida</taxon>
        <taxon>Ranunculales</taxon>
        <taxon>Papaveraceae</taxon>
        <taxon>Papaveroideae</taxon>
        <taxon>Macleaya</taxon>
    </lineage>
</organism>
<name>A0A200Q174_MACCD</name>
<gene>
    <name evidence="1" type="ORF">BVC80_271g5</name>
</gene>
<dbReference type="AlphaFoldDB" id="A0A200Q174"/>
<keyword evidence="2" id="KW-1185">Reference proteome</keyword>
<protein>
    <submittedName>
        <fullName evidence="1">Uncharacterized protein</fullName>
    </submittedName>
</protein>
<dbReference type="Proteomes" id="UP000195402">
    <property type="component" value="Unassembled WGS sequence"/>
</dbReference>
<dbReference type="FunCoup" id="A0A200Q174">
    <property type="interactions" value="37"/>
</dbReference>